<dbReference type="InterPro" id="IPR000837">
    <property type="entry name" value="AP-1"/>
</dbReference>
<keyword evidence="10" id="KW-1185">Reference proteome</keyword>
<dbReference type="CDD" id="cd14721">
    <property type="entry name" value="bZIP_Fos"/>
    <property type="match status" value="1"/>
</dbReference>
<dbReference type="SMART" id="SM00338">
    <property type="entry name" value="BRLZ"/>
    <property type="match status" value="1"/>
</dbReference>
<dbReference type="AlphaFoldDB" id="A0AAD3R8P2"/>
<comment type="similarity">
    <text evidence="1">Belongs to the bZIP family. Fos subfamily.</text>
</comment>
<dbReference type="PRINTS" id="PR00042">
    <property type="entry name" value="LEUZIPPRFOS"/>
</dbReference>
<dbReference type="GO" id="GO:0000981">
    <property type="term" value="F:DNA-binding transcription factor activity, RNA polymerase II-specific"/>
    <property type="evidence" value="ECO:0007669"/>
    <property type="project" value="TreeGrafter"/>
</dbReference>
<dbReference type="Pfam" id="PF00170">
    <property type="entry name" value="bZIP_1"/>
    <property type="match status" value="1"/>
</dbReference>
<feature type="region of interest" description="Disordered" evidence="7">
    <location>
        <begin position="1"/>
        <end position="45"/>
    </location>
</feature>
<feature type="compositionally biased region" description="Low complexity" evidence="7">
    <location>
        <begin position="27"/>
        <end position="42"/>
    </location>
</feature>
<evidence type="ECO:0000256" key="5">
    <source>
        <dbReference type="ARBA" id="ARBA00058242"/>
    </source>
</evidence>
<dbReference type="EMBL" id="BRZM01000038">
    <property type="protein sequence ID" value="GLD59822.1"/>
    <property type="molecule type" value="Genomic_DNA"/>
</dbReference>
<feature type="domain" description="BZIP" evidence="8">
    <location>
        <begin position="127"/>
        <end position="190"/>
    </location>
</feature>
<proteinExistence type="inferred from homology"/>
<dbReference type="PANTHER" id="PTHR23351">
    <property type="entry name" value="FOS TRANSCRIPTION FACTOR-RELATED"/>
    <property type="match status" value="1"/>
</dbReference>
<dbReference type="PROSITE" id="PS50217">
    <property type="entry name" value="BZIP"/>
    <property type="match status" value="1"/>
</dbReference>
<gene>
    <name evidence="9" type="ORF">AKAME5_001179000</name>
</gene>
<evidence type="ECO:0000256" key="2">
    <source>
        <dbReference type="ARBA" id="ARBA00023125"/>
    </source>
</evidence>
<comment type="subunit">
    <text evidence="6">Heterodimer.</text>
</comment>
<dbReference type="Gene3D" id="1.20.5.170">
    <property type="match status" value="1"/>
</dbReference>
<evidence type="ECO:0000256" key="7">
    <source>
        <dbReference type="SAM" id="MobiDB-lite"/>
    </source>
</evidence>
<comment type="caution">
    <text evidence="9">The sequence shown here is derived from an EMBL/GenBank/DDBJ whole genome shotgun (WGS) entry which is preliminary data.</text>
</comment>
<dbReference type="GO" id="GO:0000978">
    <property type="term" value="F:RNA polymerase II cis-regulatory region sequence-specific DNA binding"/>
    <property type="evidence" value="ECO:0007669"/>
    <property type="project" value="TreeGrafter"/>
</dbReference>
<organism evidence="9 10">
    <name type="scientific">Lates japonicus</name>
    <name type="common">Japanese lates</name>
    <dbReference type="NCBI Taxonomy" id="270547"/>
    <lineage>
        <taxon>Eukaryota</taxon>
        <taxon>Metazoa</taxon>
        <taxon>Chordata</taxon>
        <taxon>Craniata</taxon>
        <taxon>Vertebrata</taxon>
        <taxon>Euteleostomi</taxon>
        <taxon>Actinopterygii</taxon>
        <taxon>Neopterygii</taxon>
        <taxon>Teleostei</taxon>
        <taxon>Neoteleostei</taxon>
        <taxon>Acanthomorphata</taxon>
        <taxon>Carangaria</taxon>
        <taxon>Carangaria incertae sedis</taxon>
        <taxon>Centropomidae</taxon>
        <taxon>Lates</taxon>
    </lineage>
</organism>
<reference evidence="9" key="1">
    <citation type="submission" date="2022-08" db="EMBL/GenBank/DDBJ databases">
        <title>Genome sequencing of akame (Lates japonicus).</title>
        <authorList>
            <person name="Hashiguchi Y."/>
            <person name="Takahashi H."/>
        </authorList>
    </citation>
    <scope>NUCLEOTIDE SEQUENCE</scope>
    <source>
        <strain evidence="9">Kochi</strain>
    </source>
</reference>
<evidence type="ECO:0000259" key="8">
    <source>
        <dbReference type="PROSITE" id="PS50217"/>
    </source>
</evidence>
<feature type="compositionally biased region" description="Polar residues" evidence="7">
    <location>
        <begin position="216"/>
        <end position="237"/>
    </location>
</feature>
<dbReference type="InterPro" id="IPR004827">
    <property type="entry name" value="bZIP"/>
</dbReference>
<comment type="function">
    <text evidence="5">Nuclear phosphoprotein which forms a tight but non-covalently linked complex with the JUN/AP-1 transcription factor. FOS has a critical function in regulating the development of cells destined to form and maintain the skeleton. It is thought to have an important role in signal transduction, cell proliferation and differentiation.</text>
</comment>
<dbReference type="Proteomes" id="UP001279410">
    <property type="component" value="Unassembled WGS sequence"/>
</dbReference>
<evidence type="ECO:0000256" key="3">
    <source>
        <dbReference type="ARBA" id="ARBA00029563"/>
    </source>
</evidence>
<feature type="region of interest" description="Disordered" evidence="7">
    <location>
        <begin position="215"/>
        <end position="237"/>
    </location>
</feature>
<dbReference type="GO" id="GO:0005634">
    <property type="term" value="C:nucleus"/>
    <property type="evidence" value="ECO:0007669"/>
    <property type="project" value="TreeGrafter"/>
</dbReference>
<name>A0AAD3R8P2_LATJO</name>
<evidence type="ECO:0000256" key="6">
    <source>
        <dbReference type="ARBA" id="ARBA00061721"/>
    </source>
</evidence>
<evidence type="ECO:0000256" key="4">
    <source>
        <dbReference type="ARBA" id="ARBA00031103"/>
    </source>
</evidence>
<feature type="region of interest" description="Disordered" evidence="7">
    <location>
        <begin position="359"/>
        <end position="380"/>
    </location>
</feature>
<dbReference type="SUPFAM" id="SSF57959">
    <property type="entry name" value="Leucine zipper domain"/>
    <property type="match status" value="1"/>
</dbReference>
<sequence length="380" mass="41199">MMFTGFNAECDSSSRCSTASPSGDNLGYYPSPAGSYSSMGSPQSQDFTDLTASSASFIPTVTAISTSPDLQWMVQPLISSVAPSHRAHPYSSSPSPAYSRPAMRSAASKAHNSTKRSRVEQMTAEEEEKRRIRRERNKQAAAKCRNRRRELTDTLQAETDKLEDEKSSLQNDIANLLKEKERLEFILAAHQPICKIPSELDTDFPVASISPVRSCLPTSSQPQTTIPQASTITSSQPTFTSTSNSIFSSSSSSILSTATVSDSTVKMTDLDSSVLEESLDLLAKTEMETARSVPEVDLSNSLYTTQDWEPLHASANNNDFEPLCTPVVTCTPACTTYTSSFVFTFPEAETFPTCGIAHRRGSSSNDQSSDSLSSPTLLAL</sequence>
<dbReference type="PROSITE" id="PS00036">
    <property type="entry name" value="BZIP_BASIC"/>
    <property type="match status" value="1"/>
</dbReference>
<accession>A0AAD3R8P2</accession>
<dbReference type="PANTHER" id="PTHR23351:SF4">
    <property type="entry name" value="PROTEIN C-FOS"/>
    <property type="match status" value="1"/>
</dbReference>
<protein>
    <recommendedName>
        <fullName evidence="3">Protein c-Fos</fullName>
    </recommendedName>
    <alternativeName>
        <fullName evidence="4">Cellular oncogene fos</fullName>
    </alternativeName>
</protein>
<feature type="compositionally biased region" description="Low complexity" evidence="7">
    <location>
        <begin position="89"/>
        <end position="108"/>
    </location>
</feature>
<feature type="region of interest" description="Disordered" evidence="7">
    <location>
        <begin position="84"/>
        <end position="149"/>
    </location>
</feature>
<keyword evidence="2" id="KW-0238">DNA-binding</keyword>
<evidence type="ECO:0000256" key="1">
    <source>
        <dbReference type="ARBA" id="ARBA00007619"/>
    </source>
</evidence>
<feature type="compositionally biased region" description="Polar residues" evidence="7">
    <location>
        <begin position="10"/>
        <end position="23"/>
    </location>
</feature>
<dbReference type="InterPro" id="IPR046347">
    <property type="entry name" value="bZIP_sf"/>
</dbReference>
<dbReference type="FunFam" id="1.20.5.170:FF:000006">
    <property type="entry name" value="fos-related antigen 2 isoform X1"/>
    <property type="match status" value="1"/>
</dbReference>
<feature type="compositionally biased region" description="Low complexity" evidence="7">
    <location>
        <begin position="362"/>
        <end position="374"/>
    </location>
</feature>
<evidence type="ECO:0000313" key="9">
    <source>
        <dbReference type="EMBL" id="GLD59822.1"/>
    </source>
</evidence>
<evidence type="ECO:0000313" key="10">
    <source>
        <dbReference type="Proteomes" id="UP001279410"/>
    </source>
</evidence>